<dbReference type="AlphaFoldDB" id="A0A093VN49"/>
<feature type="region of interest" description="Disordered" evidence="14">
    <location>
        <begin position="1"/>
        <end position="123"/>
    </location>
</feature>
<feature type="domain" description="RCC1-like" evidence="15">
    <location>
        <begin position="474"/>
        <end position="735"/>
    </location>
</feature>
<feature type="repeat" description="RCC1" evidence="13">
    <location>
        <begin position="328"/>
        <end position="383"/>
    </location>
</feature>
<evidence type="ECO:0000256" key="4">
    <source>
        <dbReference type="ARBA" id="ARBA00022617"/>
    </source>
</evidence>
<dbReference type="PRINTS" id="PR00633">
    <property type="entry name" value="RCCNDNSATION"/>
</dbReference>
<dbReference type="Pfam" id="PF01265">
    <property type="entry name" value="Cyto_heme_lyase"/>
    <property type="match status" value="1"/>
</dbReference>
<dbReference type="InterPro" id="IPR009091">
    <property type="entry name" value="RCC1/BLIP-II"/>
</dbReference>
<dbReference type="GO" id="GO:0005085">
    <property type="term" value="F:guanyl-nucleotide exchange factor activity"/>
    <property type="evidence" value="ECO:0007669"/>
    <property type="project" value="TreeGrafter"/>
</dbReference>
<reference evidence="16" key="1">
    <citation type="journal article" date="2014" name="PLoS Genet.">
        <title>Signature Gene Expression Reveals Novel Clues to the Molecular Mechanisms of Dimorphic Transition in Penicillium marneffei.</title>
        <authorList>
            <person name="Yang E."/>
            <person name="Wang G."/>
            <person name="Cai J."/>
            <person name="Woo P.C."/>
            <person name="Lau S.K."/>
            <person name="Yuen K.-Y."/>
            <person name="Chow W.-N."/>
            <person name="Lin X."/>
        </authorList>
    </citation>
    <scope>NUCLEOTIDE SEQUENCE [LARGE SCALE GENOMIC DNA]</scope>
    <source>
        <strain evidence="16">PM1</strain>
    </source>
</reference>
<keyword evidence="7" id="KW-0677">Repeat</keyword>
<dbReference type="SUPFAM" id="SSF50985">
    <property type="entry name" value="RCC1/BLIP-II"/>
    <property type="match status" value="1"/>
</dbReference>
<keyword evidence="11" id="KW-0472">Membrane</keyword>
<feature type="compositionally biased region" description="Low complexity" evidence="14">
    <location>
        <begin position="85"/>
        <end position="97"/>
    </location>
</feature>
<dbReference type="InterPro" id="IPR000511">
    <property type="entry name" value="Holocyt_c/c1_synthase"/>
</dbReference>
<feature type="compositionally biased region" description="Acidic residues" evidence="14">
    <location>
        <begin position="412"/>
        <end position="425"/>
    </location>
</feature>
<keyword evidence="12" id="KW-0456">Lyase</keyword>
<dbReference type="InterPro" id="IPR051553">
    <property type="entry name" value="Ran_GTPase-activating"/>
</dbReference>
<dbReference type="EC" id="4.4.1.17" evidence="3"/>
<organism evidence="16">
    <name type="scientific">Talaromyces marneffei PM1</name>
    <dbReference type="NCBI Taxonomy" id="1077442"/>
    <lineage>
        <taxon>Eukaryota</taxon>
        <taxon>Fungi</taxon>
        <taxon>Dikarya</taxon>
        <taxon>Ascomycota</taxon>
        <taxon>Pezizomycotina</taxon>
        <taxon>Eurotiomycetes</taxon>
        <taxon>Eurotiomycetidae</taxon>
        <taxon>Eurotiales</taxon>
        <taxon>Trichocomaceae</taxon>
        <taxon>Talaromyces</taxon>
        <taxon>Talaromyces sect. Talaromyces</taxon>
    </lineage>
</organism>
<accession>A0A093VN49</accession>
<sequence>MGANVSTQAPAPPTSSPQESKCPVDHKTREIWLQQGGSAGGPPHPHPLPAPAGNATTDDKPNPKLQRQLSNDREVSSIPRAFDGSTTTDTKPSTPSPYAVSPTASHATPSNAESETGHDAATGNWVYPSERQFFEALIRKSNVPGSTQSAKELATSVASIIPIHNAVNEKAWQEILKWEKDSPSSDPGSRKCGGPKLYAFRGLGTESQFVSPRARLNGLMGYQLPFDRHDWVVERCGGERVEYVIDFYQGKTASANPQEESGGIIGATGPGKLSFYLDVRPKLNSFEGWLSLLTWPWMARIYLTSQYLLSHKTSSTTLTKNKVSTTRLNVYVFGEGSAGELGLGPKNATDVTSPRLNSLLDADEVGVVDIAAGGMHAVALTYDGHVLTWGVNDNDALGRETAWDGGVKDITEGDDASDDDSEDGELNPYESTPTAIPTEIFGKSARIVQVTAGDSASFALTEKGFVYGWGTFVIVQISAGYNFCLALNAAGKVYSWGMSEQNQLGRRLVLGRQYSTSVKQDDLDKLYLRAGLIPGLVPFSSKTKIVSVHAGSDHAFAIDQHGDTWAWGLNNFGQTGIKVGAGANGTTVIAPQKVQSLAGKNMKIIRGGTHHSIGVNQAGECLVWGRMDGAQMGIDLSTIPVDNPQIVVSERGKPRILLEPTALPISSCSFVAAGSDHNILITSEGRAYSWGFNTNYQCGQGADGDDILVATPIDNTAIRGKKLTWAGAGGQYSMLAGPSD</sequence>
<dbReference type="EMBL" id="JPOX01000001">
    <property type="protein sequence ID" value="KFX53665.1"/>
    <property type="molecule type" value="Genomic_DNA"/>
</dbReference>
<dbReference type="PANTHER" id="PTHR45982">
    <property type="entry name" value="REGULATOR OF CHROMOSOME CONDENSATION"/>
    <property type="match status" value="1"/>
</dbReference>
<evidence type="ECO:0000256" key="6">
    <source>
        <dbReference type="ARBA" id="ARBA00022723"/>
    </source>
</evidence>
<dbReference type="Gene3D" id="2.130.10.30">
    <property type="entry name" value="Regulator of chromosome condensation 1/beta-lactamase-inhibitor protein II"/>
    <property type="match status" value="1"/>
</dbReference>
<dbReference type="GO" id="GO:0046872">
    <property type="term" value="F:metal ion binding"/>
    <property type="evidence" value="ECO:0007669"/>
    <property type="project" value="UniProtKB-KW"/>
</dbReference>
<evidence type="ECO:0000256" key="12">
    <source>
        <dbReference type="ARBA" id="ARBA00023239"/>
    </source>
</evidence>
<keyword evidence="4" id="KW-0349">Heme</keyword>
<gene>
    <name evidence="16" type="ORF">GQ26_0014180</name>
</gene>
<evidence type="ECO:0000256" key="9">
    <source>
        <dbReference type="ARBA" id="ARBA00023004"/>
    </source>
</evidence>
<feature type="repeat" description="RCC1" evidence="13">
    <location>
        <begin position="685"/>
        <end position="739"/>
    </location>
</feature>
<comment type="caution">
    <text evidence="16">The sequence shown here is derived from an EMBL/GenBank/DDBJ whole genome shotgun (WGS) entry which is preliminary data.</text>
</comment>
<comment type="subcellular location">
    <subcellularLocation>
        <location evidence="1">Mitochondrion inner membrane</location>
    </subcellularLocation>
</comment>
<dbReference type="PROSITE" id="PS00625">
    <property type="entry name" value="RCC1_1"/>
    <property type="match status" value="1"/>
</dbReference>
<comment type="similarity">
    <text evidence="2">Belongs to the cytochrome c-type heme lyase family.</text>
</comment>
<dbReference type="InterPro" id="IPR058923">
    <property type="entry name" value="RCC1-like_dom"/>
</dbReference>
<evidence type="ECO:0000256" key="14">
    <source>
        <dbReference type="SAM" id="MobiDB-lite"/>
    </source>
</evidence>
<feature type="compositionally biased region" description="Polar residues" evidence="14">
    <location>
        <begin position="102"/>
        <end position="114"/>
    </location>
</feature>
<dbReference type="GO" id="GO:0004408">
    <property type="term" value="F:holocytochrome-c synthase activity"/>
    <property type="evidence" value="ECO:0007669"/>
    <property type="project" value="UniProtKB-EC"/>
</dbReference>
<dbReference type="eggNOG" id="KOG1426">
    <property type="taxonomic scope" value="Eukaryota"/>
</dbReference>
<dbReference type="PROSITE" id="PS00821">
    <property type="entry name" value="CYTO_HEME_LYASE_1"/>
    <property type="match status" value="1"/>
</dbReference>
<dbReference type="PANTHER" id="PTHR45982:SF1">
    <property type="entry name" value="REGULATOR OF CHROMOSOME CONDENSATION"/>
    <property type="match status" value="1"/>
</dbReference>
<keyword evidence="5" id="KW-0344">Guanine-nucleotide releasing factor</keyword>
<feature type="repeat" description="RCC1" evidence="13">
    <location>
        <begin position="384"/>
        <end position="463"/>
    </location>
</feature>
<dbReference type="InterPro" id="IPR000408">
    <property type="entry name" value="Reg_chr_condens"/>
</dbReference>
<evidence type="ECO:0000256" key="7">
    <source>
        <dbReference type="ARBA" id="ARBA00022737"/>
    </source>
</evidence>
<evidence type="ECO:0000256" key="10">
    <source>
        <dbReference type="ARBA" id="ARBA00023128"/>
    </source>
</evidence>
<keyword evidence="9" id="KW-0408">Iron</keyword>
<evidence type="ECO:0000256" key="8">
    <source>
        <dbReference type="ARBA" id="ARBA00022792"/>
    </source>
</evidence>
<feature type="repeat" description="RCC1" evidence="13">
    <location>
        <begin position="491"/>
        <end position="561"/>
    </location>
</feature>
<dbReference type="GO" id="GO:0005743">
    <property type="term" value="C:mitochondrial inner membrane"/>
    <property type="evidence" value="ECO:0007669"/>
    <property type="project" value="UniProtKB-SubCell"/>
</dbReference>
<evidence type="ECO:0000256" key="11">
    <source>
        <dbReference type="ARBA" id="ARBA00023136"/>
    </source>
</evidence>
<evidence type="ECO:0000256" key="3">
    <source>
        <dbReference type="ARBA" id="ARBA00012218"/>
    </source>
</evidence>
<dbReference type="HOGENOM" id="CLU_375158_0_0_1"/>
<dbReference type="Pfam" id="PF00415">
    <property type="entry name" value="RCC1"/>
    <property type="match status" value="2"/>
</dbReference>
<evidence type="ECO:0000256" key="13">
    <source>
        <dbReference type="PROSITE-ProRule" id="PRU00235"/>
    </source>
</evidence>
<dbReference type="PROSITE" id="PS00626">
    <property type="entry name" value="RCC1_2"/>
    <property type="match status" value="1"/>
</dbReference>
<evidence type="ECO:0000259" key="15">
    <source>
        <dbReference type="Pfam" id="PF25390"/>
    </source>
</evidence>
<protein>
    <recommendedName>
        <fullName evidence="3">holocytochrome-c synthase</fullName>
        <ecNumber evidence="3">4.4.1.17</ecNumber>
    </recommendedName>
</protein>
<feature type="region of interest" description="Disordered" evidence="14">
    <location>
        <begin position="403"/>
        <end position="433"/>
    </location>
</feature>
<keyword evidence="8" id="KW-0999">Mitochondrion inner membrane</keyword>
<evidence type="ECO:0000256" key="5">
    <source>
        <dbReference type="ARBA" id="ARBA00022658"/>
    </source>
</evidence>
<dbReference type="PROSITE" id="PS00822">
    <property type="entry name" value="CYTO_HEME_LYASE_2"/>
    <property type="match status" value="1"/>
</dbReference>
<feature type="repeat" description="RCC1" evidence="13">
    <location>
        <begin position="619"/>
        <end position="684"/>
    </location>
</feature>
<keyword evidence="10" id="KW-0496">Mitochondrion</keyword>
<evidence type="ECO:0000256" key="2">
    <source>
        <dbReference type="ARBA" id="ARBA00007255"/>
    </source>
</evidence>
<dbReference type="PROSITE" id="PS50012">
    <property type="entry name" value="RCC1_3"/>
    <property type="match status" value="6"/>
</dbReference>
<evidence type="ECO:0000256" key="1">
    <source>
        <dbReference type="ARBA" id="ARBA00004273"/>
    </source>
</evidence>
<evidence type="ECO:0000313" key="16">
    <source>
        <dbReference type="EMBL" id="KFX53665.1"/>
    </source>
</evidence>
<feature type="repeat" description="RCC1" evidence="13">
    <location>
        <begin position="562"/>
        <end position="618"/>
    </location>
</feature>
<keyword evidence="6" id="KW-0479">Metal-binding</keyword>
<dbReference type="Pfam" id="PF25390">
    <property type="entry name" value="WD40_RLD"/>
    <property type="match status" value="1"/>
</dbReference>
<name>A0A093VN49_TALMA</name>
<proteinExistence type="inferred from homology"/>